<dbReference type="Proteomes" id="UP000255087">
    <property type="component" value="Unassembled WGS sequence"/>
</dbReference>
<organism evidence="1 2">
    <name type="scientific">Yersinia pseudotuberculosis</name>
    <dbReference type="NCBI Taxonomy" id="633"/>
    <lineage>
        <taxon>Bacteria</taxon>
        <taxon>Pseudomonadati</taxon>
        <taxon>Pseudomonadota</taxon>
        <taxon>Gammaproteobacteria</taxon>
        <taxon>Enterobacterales</taxon>
        <taxon>Yersiniaceae</taxon>
        <taxon>Yersinia</taxon>
    </lineage>
</organism>
<sequence>MADNSSFMASINAFIEKGKRNQELVVQKGAIKILNQLVTISPVGNPDLWAINNTAVSYNDAVFEHNEELKSDSANLTKTGRLKKRARVTDSMDVKAPAGYTGGRFRGNWQVSLDVQQEGETGRKDPNGNITIAVGNYMIEQFKVGTKAIYFTNNVPYAYPLEFGHSSQAPSGMIRITAEDAVKYFTEAANEVNK</sequence>
<dbReference type="AlphaFoldDB" id="A0A380QBD1"/>
<accession>A0A380QBD1</accession>
<dbReference type="RefSeq" id="WP_115115609.1">
    <property type="nucleotide sequence ID" value="NZ_UHJC01000001.1"/>
</dbReference>
<name>A0A380QBD1_YERPU</name>
<reference evidence="1 2" key="1">
    <citation type="submission" date="2018-06" db="EMBL/GenBank/DDBJ databases">
        <authorList>
            <consortium name="Pathogen Informatics"/>
            <person name="Doyle S."/>
        </authorList>
    </citation>
    <scope>NUCLEOTIDE SEQUENCE [LARGE SCALE GENOMIC DNA]</scope>
    <source>
        <strain evidence="1 2">NCTC8580</strain>
    </source>
</reference>
<evidence type="ECO:0000313" key="1">
    <source>
        <dbReference type="EMBL" id="SUP84867.1"/>
    </source>
</evidence>
<evidence type="ECO:0000313" key="2">
    <source>
        <dbReference type="Proteomes" id="UP000255087"/>
    </source>
</evidence>
<proteinExistence type="predicted"/>
<gene>
    <name evidence="1" type="ORF">NCTC8580_03293</name>
</gene>
<dbReference type="EMBL" id="UHJC01000001">
    <property type="protein sequence ID" value="SUP84867.1"/>
    <property type="molecule type" value="Genomic_DNA"/>
</dbReference>
<protein>
    <submittedName>
        <fullName evidence="1">Phage protein</fullName>
    </submittedName>
</protein>